<evidence type="ECO:0000313" key="1">
    <source>
        <dbReference type="EMBL" id="KAE8156221.1"/>
    </source>
</evidence>
<organism evidence="1 2">
    <name type="scientific">Aspergillus tamarii</name>
    <dbReference type="NCBI Taxonomy" id="41984"/>
    <lineage>
        <taxon>Eukaryota</taxon>
        <taxon>Fungi</taxon>
        <taxon>Dikarya</taxon>
        <taxon>Ascomycota</taxon>
        <taxon>Pezizomycotina</taxon>
        <taxon>Eurotiomycetes</taxon>
        <taxon>Eurotiomycetidae</taxon>
        <taxon>Eurotiales</taxon>
        <taxon>Aspergillaceae</taxon>
        <taxon>Aspergillus</taxon>
        <taxon>Aspergillus subgen. Circumdati</taxon>
    </lineage>
</organism>
<evidence type="ECO:0000313" key="2">
    <source>
        <dbReference type="Proteomes" id="UP000326950"/>
    </source>
</evidence>
<dbReference type="OrthoDB" id="3497702at2759"/>
<dbReference type="AlphaFoldDB" id="A0A5N6UDH4"/>
<proteinExistence type="predicted"/>
<reference evidence="1 2" key="1">
    <citation type="submission" date="2019-04" db="EMBL/GenBank/DDBJ databases">
        <title>Friends and foes A comparative genomics study of 23 Aspergillus species from section Flavi.</title>
        <authorList>
            <consortium name="DOE Joint Genome Institute"/>
            <person name="Kjaerbolling I."/>
            <person name="Vesth T."/>
            <person name="Frisvad J.C."/>
            <person name="Nybo J.L."/>
            <person name="Theobald S."/>
            <person name="Kildgaard S."/>
            <person name="Isbrandt T."/>
            <person name="Kuo A."/>
            <person name="Sato A."/>
            <person name="Lyhne E.K."/>
            <person name="Kogle M.E."/>
            <person name="Wiebenga A."/>
            <person name="Kun R.S."/>
            <person name="Lubbers R.J."/>
            <person name="Makela M.R."/>
            <person name="Barry K."/>
            <person name="Chovatia M."/>
            <person name="Clum A."/>
            <person name="Daum C."/>
            <person name="Haridas S."/>
            <person name="He G."/>
            <person name="LaButti K."/>
            <person name="Lipzen A."/>
            <person name="Mondo S."/>
            <person name="Riley R."/>
            <person name="Salamov A."/>
            <person name="Simmons B.A."/>
            <person name="Magnuson J.K."/>
            <person name="Henrissat B."/>
            <person name="Mortensen U.H."/>
            <person name="Larsen T.O."/>
            <person name="Devries R.P."/>
            <person name="Grigoriev I.V."/>
            <person name="Machida M."/>
            <person name="Baker S.E."/>
            <person name="Andersen M.R."/>
        </authorList>
    </citation>
    <scope>NUCLEOTIDE SEQUENCE [LARGE SCALE GENOMIC DNA]</scope>
    <source>
        <strain evidence="1 2">CBS 117626</strain>
    </source>
</reference>
<dbReference type="Proteomes" id="UP000326950">
    <property type="component" value="Unassembled WGS sequence"/>
</dbReference>
<sequence>MDHLMRELCGSDLIIHGSAIKIVAAVPFVRLRPSGWYFRIRRLLGSRYVQNPQDTVITAFDTNQHRPLYSNLVYLKFCCPPATLKMRFIPLALGFMATTSTVFAGPPNVQTVSVQLSNDQSGANANVDVPTDGNKRSVQALWGHTSVSTKGVVTATSAQLTRFQQSSHCEITQHPNVDAKLDAQRTWVSLDNGKLVELNRASIVCSDK</sequence>
<protein>
    <submittedName>
        <fullName evidence="1">Uncharacterized protein</fullName>
    </submittedName>
</protein>
<name>A0A5N6UDH4_ASPTM</name>
<accession>A0A5N6UDH4</accession>
<gene>
    <name evidence="1" type="ORF">BDV40DRAFT_293711</name>
</gene>
<keyword evidence="2" id="KW-1185">Reference proteome</keyword>
<dbReference type="EMBL" id="ML738772">
    <property type="protein sequence ID" value="KAE8156221.1"/>
    <property type="molecule type" value="Genomic_DNA"/>
</dbReference>